<dbReference type="AlphaFoldDB" id="A0A0U0ZJA0"/>
<dbReference type="Proteomes" id="UP000045782">
    <property type="component" value="Unassembled WGS sequence"/>
</dbReference>
<feature type="region of interest" description="Disordered" evidence="1">
    <location>
        <begin position="26"/>
        <end position="57"/>
    </location>
</feature>
<dbReference type="EMBL" id="CSWP01000003">
    <property type="protein sequence ID" value="CPV45668.1"/>
    <property type="molecule type" value="Genomic_DNA"/>
</dbReference>
<reference evidence="3 4" key="1">
    <citation type="submission" date="2015-03" db="EMBL/GenBank/DDBJ databases">
        <authorList>
            <person name="Murphy D."/>
        </authorList>
    </citation>
    <scope>NUCLEOTIDE SEQUENCE [LARGE SCALE GENOMIC DNA]</scope>
    <source>
        <strain evidence="3 4">PAP088</strain>
    </source>
</reference>
<evidence type="ECO:0000313" key="4">
    <source>
        <dbReference type="Proteomes" id="UP000045782"/>
    </source>
</evidence>
<proteinExistence type="predicted"/>
<dbReference type="PROSITE" id="PS51257">
    <property type="entry name" value="PROKAR_LIPOPROTEIN"/>
    <property type="match status" value="1"/>
</dbReference>
<evidence type="ECO:0000313" key="3">
    <source>
        <dbReference type="EMBL" id="CPV45668.1"/>
    </source>
</evidence>
<feature type="chain" id="PRO_5043133714" description="Lipoprotein" evidence="2">
    <location>
        <begin position="22"/>
        <end position="151"/>
    </location>
</feature>
<feature type="signal peptide" evidence="2">
    <location>
        <begin position="1"/>
        <end position="21"/>
    </location>
</feature>
<sequence>MTSRRLSTALAGFAIITSAAAGCGTTADTPAIDSATSTTTSTTRSGPTDGPAITASAPAGVSGNGKVVGSAVLKVLGSGTATVTWKANGGPARVERDVPLPWEHSIDVVEEAPSEVRADGAGASGCTITMGDMLVSFKNEPNPVCEFAYWG</sequence>
<evidence type="ECO:0000256" key="1">
    <source>
        <dbReference type="SAM" id="MobiDB-lite"/>
    </source>
</evidence>
<protein>
    <recommendedName>
        <fullName evidence="5">Lipoprotein</fullName>
    </recommendedName>
</protein>
<keyword evidence="2" id="KW-0732">Signal</keyword>
<dbReference type="RefSeq" id="WP_005064613.1">
    <property type="nucleotide sequence ID" value="NZ_AP022621.1"/>
</dbReference>
<dbReference type="Gene3D" id="2.60.40.2880">
    <property type="entry name" value="MmpS1-5, C-terminal soluble domain"/>
    <property type="match status" value="1"/>
</dbReference>
<accession>A0A0U0ZJA0</accession>
<gene>
    <name evidence="3" type="ORF">ERS075579_01666</name>
</gene>
<evidence type="ECO:0000256" key="2">
    <source>
        <dbReference type="SAM" id="SignalP"/>
    </source>
</evidence>
<evidence type="ECO:0008006" key="5">
    <source>
        <dbReference type="Google" id="ProtNLM"/>
    </source>
</evidence>
<name>A0A0U0ZJA0_9MYCO</name>
<feature type="compositionally biased region" description="Low complexity" evidence="1">
    <location>
        <begin position="26"/>
        <end position="51"/>
    </location>
</feature>
<dbReference type="InterPro" id="IPR038468">
    <property type="entry name" value="MmpS_C"/>
</dbReference>
<organism evidence="3 4">
    <name type="scientific">Mycobacteroides abscessus</name>
    <dbReference type="NCBI Taxonomy" id="36809"/>
    <lineage>
        <taxon>Bacteria</taxon>
        <taxon>Bacillati</taxon>
        <taxon>Actinomycetota</taxon>
        <taxon>Actinomycetes</taxon>
        <taxon>Mycobacteriales</taxon>
        <taxon>Mycobacteriaceae</taxon>
        <taxon>Mycobacteroides</taxon>
    </lineage>
</organism>